<gene>
    <name evidence="3" type="ORF">ERS852510_04161</name>
    <name evidence="4" type="ORF">GAQ44_16180</name>
</gene>
<evidence type="ECO:0000313" key="5">
    <source>
        <dbReference type="Proteomes" id="UP000095766"/>
    </source>
</evidence>
<dbReference type="AlphaFoldDB" id="A0A174VPQ5"/>
<dbReference type="Pfam" id="PF14292">
    <property type="entry name" value="SusE"/>
    <property type="match status" value="1"/>
</dbReference>
<evidence type="ECO:0000313" key="6">
    <source>
        <dbReference type="Proteomes" id="UP000487221"/>
    </source>
</evidence>
<organism evidence="3 5">
    <name type="scientific">Bacteroides uniformis</name>
    <dbReference type="NCBI Taxonomy" id="820"/>
    <lineage>
        <taxon>Bacteria</taxon>
        <taxon>Pseudomonadati</taxon>
        <taxon>Bacteroidota</taxon>
        <taxon>Bacteroidia</taxon>
        <taxon>Bacteroidales</taxon>
        <taxon>Bacteroidaceae</taxon>
        <taxon>Bacteroides</taxon>
    </lineage>
</organism>
<evidence type="ECO:0000256" key="1">
    <source>
        <dbReference type="SAM" id="SignalP"/>
    </source>
</evidence>
<dbReference type="InterPro" id="IPR025970">
    <property type="entry name" value="SusE"/>
</dbReference>
<keyword evidence="3" id="KW-0449">Lipoprotein</keyword>
<dbReference type="Proteomes" id="UP000487221">
    <property type="component" value="Unassembled WGS sequence"/>
</dbReference>
<protein>
    <submittedName>
        <fullName evidence="3">Putative lipoprotein</fullName>
    </submittedName>
</protein>
<dbReference type="EMBL" id="CZAO01000036">
    <property type="protein sequence ID" value="CUQ36572.1"/>
    <property type="molecule type" value="Genomic_DNA"/>
</dbReference>
<name>A0A174VPQ5_BACUN</name>
<evidence type="ECO:0000259" key="2">
    <source>
        <dbReference type="Pfam" id="PF14292"/>
    </source>
</evidence>
<dbReference type="Gene3D" id="2.60.40.3620">
    <property type="match status" value="2"/>
</dbReference>
<keyword evidence="1" id="KW-0732">Signal</keyword>
<proteinExistence type="predicted"/>
<reference evidence="3 5" key="1">
    <citation type="submission" date="2015-09" db="EMBL/GenBank/DDBJ databases">
        <authorList>
            <consortium name="Pathogen Informatics"/>
        </authorList>
    </citation>
    <scope>NUCLEOTIDE SEQUENCE [LARGE SCALE GENOMIC DNA]</scope>
    <source>
        <strain evidence="3 5">2789STDY5834898</strain>
    </source>
</reference>
<dbReference type="Proteomes" id="UP000095766">
    <property type="component" value="Unassembled WGS sequence"/>
</dbReference>
<dbReference type="PROSITE" id="PS51257">
    <property type="entry name" value="PROKAR_LIPOPROTEIN"/>
    <property type="match status" value="1"/>
</dbReference>
<feature type="chain" id="PRO_5033256713" evidence="1">
    <location>
        <begin position="17"/>
        <end position="370"/>
    </location>
</feature>
<accession>A0A174VPQ5</accession>
<feature type="domain" description="SusE outer membrane protein" evidence="2">
    <location>
        <begin position="43"/>
        <end position="124"/>
    </location>
</feature>
<evidence type="ECO:0000313" key="4">
    <source>
        <dbReference type="EMBL" id="KAB4181406.1"/>
    </source>
</evidence>
<dbReference type="RefSeq" id="WP_057254419.1">
    <property type="nucleotide sequence ID" value="NZ_CZAO01000036.1"/>
</dbReference>
<evidence type="ECO:0000313" key="3">
    <source>
        <dbReference type="EMBL" id="CUQ36572.1"/>
    </source>
</evidence>
<reference evidence="4 6" key="2">
    <citation type="journal article" date="2019" name="Nat. Med.">
        <title>A library of human gut bacterial isolates paired with longitudinal multiomics data enables mechanistic microbiome research.</title>
        <authorList>
            <person name="Poyet M."/>
            <person name="Groussin M."/>
            <person name="Gibbons S.M."/>
            <person name="Avila-Pacheco J."/>
            <person name="Jiang X."/>
            <person name="Kearney S.M."/>
            <person name="Perrotta A.R."/>
            <person name="Berdy B."/>
            <person name="Zhao S."/>
            <person name="Lieberman T.D."/>
            <person name="Swanson P.K."/>
            <person name="Smith M."/>
            <person name="Roesemann S."/>
            <person name="Alexander J.E."/>
            <person name="Rich S.A."/>
            <person name="Livny J."/>
            <person name="Vlamakis H."/>
            <person name="Clish C."/>
            <person name="Bullock K."/>
            <person name="Deik A."/>
            <person name="Scott J."/>
            <person name="Pierce K.A."/>
            <person name="Xavier R.J."/>
            <person name="Alm E.J."/>
        </authorList>
    </citation>
    <scope>NUCLEOTIDE SEQUENCE [LARGE SCALE GENOMIC DNA]</scope>
    <source>
        <strain evidence="4 6">BIOML-A19</strain>
    </source>
</reference>
<sequence length="370" mass="39631">MRLFKNIMLFAAVATALFTSCETDVDTPQISTPESFVAPVIGQCSDIIVNADNSANESVIFTWTAADFGLPVQILYSVYLTSGENSALLGTSSTTSYAISKGDLNGVVINSLGVAANETATVSAYVTAKMYGTDNYEPIASAVSNNFSVTTYSAPLTSLYLCGEFSGSWDINNAPIFWETTGGSNTYVCMADFSKTAAGDDATRSFFKVVAQQAWSGDNWGYNDLKPSWNCPEQADANLSLPLSEGNIFEITVNKTVMTIDKKAIGNKLGLTGDFNNWGEGNPDAIFTYDYLSSSWKTEPIALEAGKSIKVRVDGAWTTNWGATGTMSTAVAGGYELEAGKDNISVPETGTYIVVFHGNRTPYVLELVKQ</sequence>
<feature type="signal peptide" evidence="1">
    <location>
        <begin position="1"/>
        <end position="16"/>
    </location>
</feature>
<dbReference type="EMBL" id="WCTY01000032">
    <property type="protein sequence ID" value="KAB4181406.1"/>
    <property type="molecule type" value="Genomic_DNA"/>
</dbReference>